<dbReference type="PANTHER" id="PTHR23403">
    <property type="entry name" value="TREHALASE"/>
    <property type="match status" value="1"/>
</dbReference>
<evidence type="ECO:0000313" key="4">
    <source>
        <dbReference type="Proteomes" id="UP001362899"/>
    </source>
</evidence>
<dbReference type="EC" id="3.2.1.28" evidence="2"/>
<keyword evidence="2" id="KW-0326">Glycosidase</keyword>
<dbReference type="AlphaFoldDB" id="A0AAV5RLD8"/>
<proteinExistence type="inferred from homology"/>
<dbReference type="PRINTS" id="PR00744">
    <property type="entry name" value="GLHYDRLASE37"/>
</dbReference>
<dbReference type="Pfam" id="PF01204">
    <property type="entry name" value="Trehalase"/>
    <property type="match status" value="1"/>
</dbReference>
<comment type="caution">
    <text evidence="3">The sequence shown here is derived from an EMBL/GenBank/DDBJ whole genome shotgun (WGS) entry which is preliminary data.</text>
</comment>
<organism evidence="3 4">
    <name type="scientific">Starmerella bacillaris</name>
    <name type="common">Yeast</name>
    <name type="synonym">Candida zemplinina</name>
    <dbReference type="NCBI Taxonomy" id="1247836"/>
    <lineage>
        <taxon>Eukaryota</taxon>
        <taxon>Fungi</taxon>
        <taxon>Dikarya</taxon>
        <taxon>Ascomycota</taxon>
        <taxon>Saccharomycotina</taxon>
        <taxon>Dipodascomycetes</taxon>
        <taxon>Dipodascales</taxon>
        <taxon>Trichomonascaceae</taxon>
        <taxon>Starmerella</taxon>
    </lineage>
</organism>
<comment type="similarity">
    <text evidence="1 2">Belongs to the glycosyl hydrolase 37 family.</text>
</comment>
<keyword evidence="4" id="KW-1185">Reference proteome</keyword>
<dbReference type="InterPro" id="IPR001661">
    <property type="entry name" value="Glyco_hydro_37"/>
</dbReference>
<dbReference type="EMBL" id="BTGC01000008">
    <property type="protein sequence ID" value="GMM51787.1"/>
    <property type="molecule type" value="Genomic_DNA"/>
</dbReference>
<dbReference type="GO" id="GO:0005993">
    <property type="term" value="P:trehalose catabolic process"/>
    <property type="evidence" value="ECO:0007669"/>
    <property type="project" value="TreeGrafter"/>
</dbReference>
<comment type="catalytic activity">
    <reaction evidence="2">
        <text>alpha,alpha-trehalose + H2O = alpha-D-glucose + beta-D-glucose</text>
        <dbReference type="Rhea" id="RHEA:32675"/>
        <dbReference type="ChEBI" id="CHEBI:15377"/>
        <dbReference type="ChEBI" id="CHEBI:15903"/>
        <dbReference type="ChEBI" id="CHEBI:16551"/>
        <dbReference type="ChEBI" id="CHEBI:17925"/>
        <dbReference type="EC" id="3.2.1.28"/>
    </reaction>
</comment>
<reference evidence="3 4" key="1">
    <citation type="journal article" date="2023" name="Elife">
        <title>Identification of key yeast species and microbe-microbe interactions impacting larval growth of Drosophila in the wild.</title>
        <authorList>
            <person name="Mure A."/>
            <person name="Sugiura Y."/>
            <person name="Maeda R."/>
            <person name="Honda K."/>
            <person name="Sakurai N."/>
            <person name="Takahashi Y."/>
            <person name="Watada M."/>
            <person name="Katoh T."/>
            <person name="Gotoh A."/>
            <person name="Gotoh Y."/>
            <person name="Taniguchi I."/>
            <person name="Nakamura K."/>
            <person name="Hayashi T."/>
            <person name="Katayama T."/>
            <person name="Uemura T."/>
            <person name="Hattori Y."/>
        </authorList>
    </citation>
    <scope>NUCLEOTIDE SEQUENCE [LARGE SCALE GENOMIC DNA]</scope>
    <source>
        <strain evidence="3 4">SB-73</strain>
    </source>
</reference>
<evidence type="ECO:0000256" key="2">
    <source>
        <dbReference type="RuleBase" id="RU361180"/>
    </source>
</evidence>
<dbReference type="PANTHER" id="PTHR23403:SF6">
    <property type="entry name" value="CYTOSOLIC NEUTRAL TREHALASE-RELATED"/>
    <property type="match status" value="1"/>
</dbReference>
<dbReference type="SUPFAM" id="SSF48208">
    <property type="entry name" value="Six-hairpin glycosidases"/>
    <property type="match status" value="1"/>
</dbReference>
<accession>A0AAV5RLD8</accession>
<evidence type="ECO:0000256" key="1">
    <source>
        <dbReference type="ARBA" id="ARBA00005615"/>
    </source>
</evidence>
<dbReference type="Gene3D" id="1.50.10.10">
    <property type="match status" value="1"/>
</dbReference>
<dbReference type="GO" id="GO:0004555">
    <property type="term" value="F:alpha,alpha-trehalase activity"/>
    <property type="evidence" value="ECO:0007669"/>
    <property type="project" value="UniProtKB-EC"/>
</dbReference>
<keyword evidence="2" id="KW-0378">Hydrolase</keyword>
<dbReference type="Proteomes" id="UP001362899">
    <property type="component" value="Unassembled WGS sequence"/>
</dbReference>
<dbReference type="InterPro" id="IPR008928">
    <property type="entry name" value="6-hairpin_glycosidase_sf"/>
</dbReference>
<protein>
    <recommendedName>
        <fullName evidence="2">Trehalase</fullName>
        <ecNumber evidence="2">3.2.1.28</ecNumber>
    </recommendedName>
    <alternativeName>
        <fullName evidence="2">Alpha-trehalose glucohydrolase</fullName>
    </alternativeName>
</protein>
<dbReference type="InterPro" id="IPR012341">
    <property type="entry name" value="6hp_glycosidase-like_sf"/>
</dbReference>
<gene>
    <name evidence="3" type="ORF">DASB73_027500</name>
</gene>
<evidence type="ECO:0000313" key="3">
    <source>
        <dbReference type="EMBL" id="GMM51787.1"/>
    </source>
</evidence>
<name>A0AAV5RLD8_STABA</name>
<sequence>MDAGAGLRESIRNRFWRKLERVLTKAKVEHALRDSKRHTDEQSALFVPPSQKDTHVTEYYKDTHEIIVKCLPEAKDYTNDFLYKAGHEPGILSLAFEKDRPIPFMIPGCRFNEFYGWDSYFIARGLVQDGYYDMARGVIKQFAFELFNYGKILNANRPYYLGRTQPPFVSDLAWALEPIFTNEFVEWINAAIFEYNTVWMVEPRLDLSTGLSRYYAQGRGVPPEVEEHHFDKELAPYAKKYNLTIDEFVHKYDMLEIEEPELDTFFLHDRSLRESGHDVTSRFVYCCADLVTVDLNSLLYKYEMDICRAIQAYPDSFPGESAKKWRDRAKRRKKLMNELLWDDVNGVFYDYDIKAKKPHNRILSATTFWPLWAGLATQEQAARLVKEALPRLEGAGGLASTSKLEDNGWQWDYPACWAPHQLLAWEGLEKYGYHQIAERLASKWLNQVCKSYKITDGVVYEKYDVRDVPNPHAVMAEYGNQGSSESGFGWTNAVFAIGWDKYCR</sequence>